<proteinExistence type="predicted"/>
<dbReference type="STRING" id="13690.AX777_08810"/>
<evidence type="ECO:0008006" key="4">
    <source>
        <dbReference type="Google" id="ProtNLM"/>
    </source>
</evidence>
<evidence type="ECO:0000313" key="3">
    <source>
        <dbReference type="Proteomes" id="UP000028534"/>
    </source>
</evidence>
<reference evidence="2 3" key="1">
    <citation type="submission" date="2014-03" db="EMBL/GenBank/DDBJ databases">
        <title>Genome sequence of Sphingobium yanoikuyae B1.</title>
        <authorList>
            <person name="Gan H.M."/>
            <person name="Gan H.Y."/>
            <person name="Savka M.A."/>
        </authorList>
    </citation>
    <scope>NUCLEOTIDE SEQUENCE [LARGE SCALE GENOMIC DNA]</scope>
    <source>
        <strain evidence="2 3">B1</strain>
    </source>
</reference>
<feature type="chain" id="PRO_5001774298" description="Homogentisate 1,2-dioxygenase" evidence="1">
    <location>
        <begin position="24"/>
        <end position="175"/>
    </location>
</feature>
<evidence type="ECO:0000313" key="2">
    <source>
        <dbReference type="EMBL" id="KEZ16976.1"/>
    </source>
</evidence>
<comment type="caution">
    <text evidence="2">The sequence shown here is derived from an EMBL/GenBank/DDBJ whole genome shotgun (WGS) entry which is preliminary data.</text>
</comment>
<dbReference type="RefSeq" id="WP_037521516.1">
    <property type="nucleotide sequence ID" value="NZ_JGVR01000025.1"/>
</dbReference>
<dbReference type="AlphaFoldDB" id="A0A084EG84"/>
<dbReference type="PATRIC" id="fig|13690.10.peg.3845"/>
<dbReference type="eggNOG" id="ENOG50341DY">
    <property type="taxonomic scope" value="Bacteria"/>
</dbReference>
<gene>
    <name evidence="2" type="ORF">CP98_03755</name>
</gene>
<sequence>MRQPLFLLFPVLCAALVPASAFAQMSGMPACTAPADPPADMTSWRAPQPMKAAADAKGAGKVKLKAGQAVALTLLPTPKISYPLRPAKPGGSVSFGGIVHFTVDQPGTWRVALSSGAWVDVVKDGTAATSTAHGHGPDCTGIRKMVDYSLEPGDYILQLAANGDPQMAVLVTRLP</sequence>
<protein>
    <recommendedName>
        <fullName evidence="4">Homogentisate 1,2-dioxygenase</fullName>
    </recommendedName>
</protein>
<organism evidence="2 3">
    <name type="scientific">Sphingobium yanoikuyae</name>
    <name type="common">Sphingomonas yanoikuyae</name>
    <dbReference type="NCBI Taxonomy" id="13690"/>
    <lineage>
        <taxon>Bacteria</taxon>
        <taxon>Pseudomonadati</taxon>
        <taxon>Pseudomonadota</taxon>
        <taxon>Alphaproteobacteria</taxon>
        <taxon>Sphingomonadales</taxon>
        <taxon>Sphingomonadaceae</taxon>
        <taxon>Sphingobium</taxon>
    </lineage>
</organism>
<feature type="signal peptide" evidence="1">
    <location>
        <begin position="1"/>
        <end position="23"/>
    </location>
</feature>
<evidence type="ECO:0000256" key="1">
    <source>
        <dbReference type="SAM" id="SignalP"/>
    </source>
</evidence>
<accession>A0A084EG84</accession>
<dbReference type="Proteomes" id="UP000028534">
    <property type="component" value="Unassembled WGS sequence"/>
</dbReference>
<keyword evidence="1" id="KW-0732">Signal</keyword>
<name>A0A084EG84_SPHYA</name>
<dbReference type="EMBL" id="JGVR01000025">
    <property type="protein sequence ID" value="KEZ16976.1"/>
    <property type="molecule type" value="Genomic_DNA"/>
</dbReference>